<gene>
    <name evidence="2" type="ORF">PLEPLA_LOCUS37411</name>
</gene>
<protein>
    <submittedName>
        <fullName evidence="2">Uncharacterized protein</fullName>
    </submittedName>
</protein>
<comment type="caution">
    <text evidence="2">The sequence shown here is derived from an EMBL/GenBank/DDBJ whole genome shotgun (WGS) entry which is preliminary data.</text>
</comment>
<sequence length="169" mass="18428">MDDSRNGATAKLAGWRCTDFPLSPLCPHLLSSSPFASIRHTHLFITPSQPCPPKRTPLPPPPPPPPLQRVADRHKVVGIQQFPIPKAAPHLLYLPQRVPALSLPVCSHCSQQKTLTISSLPIFLSASSVWSPLHLPLPHQSDSGVTQAEWANKPSGERRGRRTSTEGNS</sequence>
<dbReference type="Proteomes" id="UP001153269">
    <property type="component" value="Unassembled WGS sequence"/>
</dbReference>
<proteinExistence type="predicted"/>
<evidence type="ECO:0000256" key="1">
    <source>
        <dbReference type="SAM" id="MobiDB-lite"/>
    </source>
</evidence>
<evidence type="ECO:0000313" key="2">
    <source>
        <dbReference type="EMBL" id="CAB1449726.1"/>
    </source>
</evidence>
<keyword evidence="3" id="KW-1185">Reference proteome</keyword>
<organism evidence="2 3">
    <name type="scientific">Pleuronectes platessa</name>
    <name type="common">European plaice</name>
    <dbReference type="NCBI Taxonomy" id="8262"/>
    <lineage>
        <taxon>Eukaryota</taxon>
        <taxon>Metazoa</taxon>
        <taxon>Chordata</taxon>
        <taxon>Craniata</taxon>
        <taxon>Vertebrata</taxon>
        <taxon>Euteleostomi</taxon>
        <taxon>Actinopterygii</taxon>
        <taxon>Neopterygii</taxon>
        <taxon>Teleostei</taxon>
        <taxon>Neoteleostei</taxon>
        <taxon>Acanthomorphata</taxon>
        <taxon>Carangaria</taxon>
        <taxon>Pleuronectiformes</taxon>
        <taxon>Pleuronectoidei</taxon>
        <taxon>Pleuronectidae</taxon>
        <taxon>Pleuronectes</taxon>
    </lineage>
</organism>
<name>A0A9N7VJV5_PLEPL</name>
<dbReference type="EMBL" id="CADEAL010004025">
    <property type="protein sequence ID" value="CAB1449726.1"/>
    <property type="molecule type" value="Genomic_DNA"/>
</dbReference>
<dbReference type="AlphaFoldDB" id="A0A9N7VJV5"/>
<evidence type="ECO:0000313" key="3">
    <source>
        <dbReference type="Proteomes" id="UP001153269"/>
    </source>
</evidence>
<accession>A0A9N7VJV5</accession>
<feature type="region of interest" description="Disordered" evidence="1">
    <location>
        <begin position="138"/>
        <end position="169"/>
    </location>
</feature>
<reference evidence="2" key="1">
    <citation type="submission" date="2020-03" db="EMBL/GenBank/DDBJ databases">
        <authorList>
            <person name="Weist P."/>
        </authorList>
    </citation>
    <scope>NUCLEOTIDE SEQUENCE</scope>
</reference>